<feature type="transmembrane region" description="Helical" evidence="13">
    <location>
        <begin position="426"/>
        <end position="447"/>
    </location>
</feature>
<evidence type="ECO:0000256" key="2">
    <source>
        <dbReference type="ARBA" id="ARBA00004308"/>
    </source>
</evidence>
<dbReference type="PANTHER" id="PTHR12145">
    <property type="entry name" value="MANNAN ENDO-1,6-ALPHA-MANNOSIDASE DCW1"/>
    <property type="match status" value="1"/>
</dbReference>
<dbReference type="EMBL" id="KV453842">
    <property type="protein sequence ID" value="ODV90804.1"/>
    <property type="molecule type" value="Genomic_DNA"/>
</dbReference>
<dbReference type="GO" id="GO:0008496">
    <property type="term" value="F:mannan endo-1,6-alpha-mannosidase activity"/>
    <property type="evidence" value="ECO:0007669"/>
    <property type="project" value="UniProtKB-UniRule"/>
</dbReference>
<dbReference type="GO" id="GO:0009272">
    <property type="term" value="P:fungal-type cell wall biogenesis"/>
    <property type="evidence" value="ECO:0007669"/>
    <property type="project" value="EnsemblFungi"/>
</dbReference>
<feature type="region of interest" description="Disordered" evidence="12">
    <location>
        <begin position="393"/>
        <end position="415"/>
    </location>
</feature>
<evidence type="ECO:0000256" key="6">
    <source>
        <dbReference type="ARBA" id="ARBA00022801"/>
    </source>
</evidence>
<comment type="similarity">
    <text evidence="3 11">Belongs to the glycosyl hydrolase 76 family.</text>
</comment>
<keyword evidence="10" id="KW-0961">Cell wall biogenesis/degradation</keyword>
<evidence type="ECO:0000256" key="14">
    <source>
        <dbReference type="SAM" id="SignalP"/>
    </source>
</evidence>
<comment type="subcellular location">
    <subcellularLocation>
        <location evidence="2">Endomembrane system</location>
    </subcellularLocation>
</comment>
<dbReference type="InterPro" id="IPR008928">
    <property type="entry name" value="6-hairpin_glycosidase_sf"/>
</dbReference>
<organism evidence="15 16">
    <name type="scientific">Tortispora caseinolytica NRRL Y-17796</name>
    <dbReference type="NCBI Taxonomy" id="767744"/>
    <lineage>
        <taxon>Eukaryota</taxon>
        <taxon>Fungi</taxon>
        <taxon>Dikarya</taxon>
        <taxon>Ascomycota</taxon>
        <taxon>Saccharomycotina</taxon>
        <taxon>Trigonopsidomycetes</taxon>
        <taxon>Trigonopsidales</taxon>
        <taxon>Trigonopsidaceae</taxon>
        <taxon>Tortispora</taxon>
    </lineage>
</organism>
<dbReference type="EC" id="3.2.1.101" evidence="4 11"/>
<keyword evidence="5 14" id="KW-0732">Signal</keyword>
<dbReference type="GO" id="GO:0012505">
    <property type="term" value="C:endomembrane system"/>
    <property type="evidence" value="ECO:0007669"/>
    <property type="project" value="UniProtKB-SubCell"/>
</dbReference>
<sequence>MSYIHSIYLALVAYATFAAGIALDINSEDSIKSVCNTYARGLMDYYNGDTYGGTPGMFVSPYYWWQAGGAWGSMIDFWAYTGNDTYNDIVKYALLFQVGSGNDYMPANQTVTEGNDDQAFWGIAAMAAAERNFSNPSPDQPQWLYLAQAVHNTMLARWDNSTCGGGLRWQIFSFNNGYNYKNSISNAGLFQLAGRLARYTRNDTYVDNARKVIDWMDQIGLVSQNNGAVYDGTNIEDNCTQINAVQWTYNVGMMMAGCAYLYNYTEDPFWLRYIQVFLSDSLLFFPNNIMTEVACQTHNTCNTDQKSFRAYFSRFLGLTYQLVPEVRDTIYPWLQTSATGAAGQCDGGIDGVTCGMNWDSTEWDGSYGLGQQMSALEVTQNLLIDRLPPPLTADTGASSTGDYSAGTTKHDSNGVAIHPSTTADRAGAGVVTAVVLLAVLGGCWWIVI</sequence>
<keyword evidence="16" id="KW-1185">Reference proteome</keyword>
<evidence type="ECO:0000256" key="8">
    <source>
        <dbReference type="ARBA" id="ARBA00023180"/>
    </source>
</evidence>
<dbReference type="PANTHER" id="PTHR12145:SF36">
    <property type="entry name" value="MANNAN ENDO-1,6-ALPHA-MANNOSIDASE DCW1"/>
    <property type="match status" value="1"/>
</dbReference>
<proteinExistence type="inferred from homology"/>
<evidence type="ECO:0000256" key="7">
    <source>
        <dbReference type="ARBA" id="ARBA00023136"/>
    </source>
</evidence>
<dbReference type="Proteomes" id="UP000095023">
    <property type="component" value="Unassembled WGS sequence"/>
</dbReference>
<dbReference type="Gene3D" id="1.50.10.20">
    <property type="match status" value="1"/>
</dbReference>
<feature type="compositionally biased region" description="Polar residues" evidence="12">
    <location>
        <begin position="395"/>
        <end position="407"/>
    </location>
</feature>
<evidence type="ECO:0000256" key="9">
    <source>
        <dbReference type="ARBA" id="ARBA00023295"/>
    </source>
</evidence>
<protein>
    <recommendedName>
        <fullName evidence="4 11">Mannan endo-1,6-alpha-mannosidase</fullName>
        <ecNumber evidence="4 11">3.2.1.101</ecNumber>
    </recommendedName>
</protein>
<keyword evidence="8" id="KW-0325">Glycoprotein</keyword>
<dbReference type="Pfam" id="PF03663">
    <property type="entry name" value="Glyco_hydro_76"/>
    <property type="match status" value="1"/>
</dbReference>
<dbReference type="AlphaFoldDB" id="A0A1E4TGA9"/>
<evidence type="ECO:0000256" key="12">
    <source>
        <dbReference type="SAM" id="MobiDB-lite"/>
    </source>
</evidence>
<dbReference type="InterPro" id="IPR005198">
    <property type="entry name" value="Glyco_hydro_76"/>
</dbReference>
<dbReference type="SUPFAM" id="SSF48208">
    <property type="entry name" value="Six-hairpin glycosidases"/>
    <property type="match status" value="1"/>
</dbReference>
<comment type="catalytic activity">
    <reaction evidence="1 11">
        <text>Random hydrolysis of (1-&gt;6)-alpha-D-mannosidic linkages in unbranched (1-&gt;6)-mannans.</text>
        <dbReference type="EC" id="3.2.1.101"/>
    </reaction>
</comment>
<evidence type="ECO:0000256" key="5">
    <source>
        <dbReference type="ARBA" id="ARBA00022729"/>
    </source>
</evidence>
<keyword evidence="13" id="KW-1133">Transmembrane helix</keyword>
<feature type="signal peptide" evidence="14">
    <location>
        <begin position="1"/>
        <end position="22"/>
    </location>
</feature>
<evidence type="ECO:0000256" key="1">
    <source>
        <dbReference type="ARBA" id="ARBA00001452"/>
    </source>
</evidence>
<keyword evidence="9 11" id="KW-0326">Glycosidase</keyword>
<evidence type="ECO:0000256" key="4">
    <source>
        <dbReference type="ARBA" id="ARBA00012350"/>
    </source>
</evidence>
<evidence type="ECO:0000313" key="16">
    <source>
        <dbReference type="Proteomes" id="UP000095023"/>
    </source>
</evidence>
<name>A0A1E4TGA9_9ASCO</name>
<dbReference type="PIRSF" id="PIRSF016302">
    <property type="entry name" value="Man_a_manosd"/>
    <property type="match status" value="1"/>
</dbReference>
<gene>
    <name evidence="15" type="ORF">CANCADRAFT_24815</name>
</gene>
<evidence type="ECO:0000256" key="10">
    <source>
        <dbReference type="ARBA" id="ARBA00023316"/>
    </source>
</evidence>
<evidence type="ECO:0000256" key="11">
    <source>
        <dbReference type="PIRNR" id="PIRNR016302"/>
    </source>
</evidence>
<keyword evidence="7 13" id="KW-0472">Membrane</keyword>
<evidence type="ECO:0000256" key="3">
    <source>
        <dbReference type="ARBA" id="ARBA00009699"/>
    </source>
</evidence>
<dbReference type="GO" id="GO:0071555">
    <property type="term" value="P:cell wall organization"/>
    <property type="evidence" value="ECO:0007669"/>
    <property type="project" value="UniProtKB-KW"/>
</dbReference>
<reference evidence="16" key="1">
    <citation type="submission" date="2016-02" db="EMBL/GenBank/DDBJ databases">
        <title>Comparative genomics of biotechnologically important yeasts.</title>
        <authorList>
            <consortium name="DOE Joint Genome Institute"/>
            <person name="Riley R."/>
            <person name="Haridas S."/>
            <person name="Wolfe K.H."/>
            <person name="Lopes M.R."/>
            <person name="Hittinger C.T."/>
            <person name="Goker M."/>
            <person name="Salamov A."/>
            <person name="Wisecaver J."/>
            <person name="Long T.M."/>
            <person name="Aerts A.L."/>
            <person name="Barry K."/>
            <person name="Choi C."/>
            <person name="Clum A."/>
            <person name="Coughlan A.Y."/>
            <person name="Deshpande S."/>
            <person name="Douglass A.P."/>
            <person name="Hanson S.J."/>
            <person name="Klenk H.-P."/>
            <person name="Labutti K."/>
            <person name="Lapidus A."/>
            <person name="Lindquist E."/>
            <person name="Lipzen A."/>
            <person name="Meier-Kolthoff J.P."/>
            <person name="Ohm R.A."/>
            <person name="Otillar R.P."/>
            <person name="Pangilinan J."/>
            <person name="Peng Y."/>
            <person name="Rokas A."/>
            <person name="Rosa C.A."/>
            <person name="Scheuner C."/>
            <person name="Sibirny A.A."/>
            <person name="Slot J.C."/>
            <person name="Stielow J.B."/>
            <person name="Sun H."/>
            <person name="Kurtzman C.P."/>
            <person name="Blackwell M."/>
            <person name="Jeffries T.W."/>
            <person name="Grigoriev I.V."/>
        </authorList>
    </citation>
    <scope>NUCLEOTIDE SEQUENCE [LARGE SCALE GENOMIC DNA]</scope>
    <source>
        <strain evidence="16">NRRL Y-17796</strain>
    </source>
</reference>
<dbReference type="GO" id="GO:0007117">
    <property type="term" value="P:budding cell bud growth"/>
    <property type="evidence" value="ECO:0007669"/>
    <property type="project" value="EnsemblFungi"/>
</dbReference>
<evidence type="ECO:0000313" key="15">
    <source>
        <dbReference type="EMBL" id="ODV90804.1"/>
    </source>
</evidence>
<accession>A0A1E4TGA9</accession>
<dbReference type="InterPro" id="IPR014480">
    <property type="entry name" value="Mannan-1_6-alpha_mannosidase"/>
</dbReference>
<dbReference type="OrthoDB" id="4187847at2759"/>
<dbReference type="GO" id="GO:0005886">
    <property type="term" value="C:plasma membrane"/>
    <property type="evidence" value="ECO:0007669"/>
    <property type="project" value="EnsemblFungi"/>
</dbReference>
<keyword evidence="6 11" id="KW-0378">Hydrolase</keyword>
<evidence type="ECO:0000256" key="13">
    <source>
        <dbReference type="SAM" id="Phobius"/>
    </source>
</evidence>
<feature type="chain" id="PRO_5009163219" description="Mannan endo-1,6-alpha-mannosidase" evidence="14">
    <location>
        <begin position="23"/>
        <end position="448"/>
    </location>
</feature>
<dbReference type="FunFam" id="1.50.10.20:FF:000006">
    <property type="entry name" value="Mannan endo-1,6-alpha-mannosidase"/>
    <property type="match status" value="1"/>
</dbReference>
<dbReference type="GO" id="GO:0016052">
    <property type="term" value="P:carbohydrate catabolic process"/>
    <property type="evidence" value="ECO:0007669"/>
    <property type="project" value="InterPro"/>
</dbReference>
<keyword evidence="13" id="KW-0812">Transmembrane</keyword>